<feature type="domain" description="T-SNARE coiled-coil homology" evidence="14">
    <location>
        <begin position="204"/>
        <end position="266"/>
    </location>
</feature>
<keyword evidence="9" id="KW-0539">Nucleus</keyword>
<evidence type="ECO:0000256" key="5">
    <source>
        <dbReference type="ARBA" id="ARBA00022723"/>
    </source>
</evidence>
<dbReference type="SMART" id="SM00506">
    <property type="entry name" value="A1pp"/>
    <property type="match status" value="1"/>
</dbReference>
<evidence type="ECO:0000256" key="13">
    <source>
        <dbReference type="SAM" id="MobiDB-lite"/>
    </source>
</evidence>
<keyword evidence="8" id="KW-0143">Chaperone</keyword>
<dbReference type="InterPro" id="IPR043472">
    <property type="entry name" value="Macro_dom-like"/>
</dbReference>
<keyword evidence="6" id="KW-0378">Hydrolase</keyword>
<keyword evidence="7" id="KW-0862">Zinc</keyword>
<evidence type="ECO:0000259" key="14">
    <source>
        <dbReference type="PROSITE" id="PS50192"/>
    </source>
</evidence>
<evidence type="ECO:0000256" key="4">
    <source>
        <dbReference type="ARBA" id="ARBA00008057"/>
    </source>
</evidence>
<dbReference type="PROSITE" id="PS50192">
    <property type="entry name" value="T_SNARE"/>
    <property type="match status" value="1"/>
</dbReference>
<dbReference type="SUPFAM" id="SSF58038">
    <property type="entry name" value="SNARE fusion complex"/>
    <property type="match status" value="1"/>
</dbReference>
<dbReference type="PANTHER" id="PTHR11106">
    <property type="entry name" value="GANGLIOSIDE INDUCED DIFFERENTIATION ASSOCIATED PROTEIN 2-RELATED"/>
    <property type="match status" value="1"/>
</dbReference>
<dbReference type="OrthoDB" id="261831at2759"/>
<dbReference type="GO" id="GO:0005634">
    <property type="term" value="C:nucleus"/>
    <property type="evidence" value="ECO:0007669"/>
    <property type="project" value="UniProtKB-SubCell"/>
</dbReference>
<evidence type="ECO:0000256" key="8">
    <source>
        <dbReference type="ARBA" id="ARBA00023186"/>
    </source>
</evidence>
<keyword evidence="10" id="KW-0326">Glycosidase</keyword>
<evidence type="ECO:0000256" key="9">
    <source>
        <dbReference type="ARBA" id="ARBA00023242"/>
    </source>
</evidence>
<dbReference type="Proteomes" id="UP000242877">
    <property type="component" value="Unassembled WGS sequence"/>
</dbReference>
<dbReference type="AlphaFoldDB" id="A0A166PIQ7"/>
<dbReference type="GO" id="GO:0046872">
    <property type="term" value="F:metal ion binding"/>
    <property type="evidence" value="ECO:0007669"/>
    <property type="project" value="UniProtKB-KW"/>
</dbReference>
<evidence type="ECO:0000256" key="7">
    <source>
        <dbReference type="ARBA" id="ARBA00022833"/>
    </source>
</evidence>
<dbReference type="InterPro" id="IPR000727">
    <property type="entry name" value="T_SNARE_dom"/>
</dbReference>
<comment type="cofactor">
    <cofactor evidence="1">
        <name>Zn(2+)</name>
        <dbReference type="ChEBI" id="CHEBI:29105"/>
    </cofactor>
</comment>
<dbReference type="Pfam" id="PF09649">
    <property type="entry name" value="CHZ"/>
    <property type="match status" value="1"/>
</dbReference>
<dbReference type="Pfam" id="PF01661">
    <property type="entry name" value="Macro"/>
    <property type="match status" value="1"/>
</dbReference>
<dbReference type="SUPFAM" id="SSF52949">
    <property type="entry name" value="Macro domain-like"/>
    <property type="match status" value="1"/>
</dbReference>
<dbReference type="GO" id="GO:0016798">
    <property type="term" value="F:hydrolase activity, acting on glycosyl bonds"/>
    <property type="evidence" value="ECO:0007669"/>
    <property type="project" value="UniProtKB-KW"/>
</dbReference>
<evidence type="ECO:0000256" key="12">
    <source>
        <dbReference type="ARBA" id="ARBA00046280"/>
    </source>
</evidence>
<reference evidence="16 17" key="1">
    <citation type="journal article" date="2016" name="Genome Biol. Evol.">
        <title>Divergent and convergent evolution of fungal pathogenicity.</title>
        <authorList>
            <person name="Shang Y."/>
            <person name="Xiao G."/>
            <person name="Zheng P."/>
            <person name="Cen K."/>
            <person name="Zhan S."/>
            <person name="Wang C."/>
        </authorList>
    </citation>
    <scope>NUCLEOTIDE SEQUENCE [LARGE SCALE GENOMIC DNA]</scope>
    <source>
        <strain evidence="16 17">ARSEF 7405</strain>
    </source>
</reference>
<dbReference type="SMART" id="SM01082">
    <property type="entry name" value="CHZ"/>
    <property type="match status" value="1"/>
</dbReference>
<keyword evidence="5" id="KW-0479">Metal-binding</keyword>
<sequence>MTFSATTTSSSNERPANQEYPDQQQQHEAEDISSDDDSDVEGAADEEDDDPNMEPISTSNIIEGGRRTRGKRIDFSQAAANEKENEDDEEDDEEFSSQGHLHQRDPRSSSSLFDGYDRSASSRSPAAAAAAAPRRDNLRPAAGTSAGPGYGYGYGGGGGGGYGFAAYPNSAEAGFKPVSLSGDTSGYRSATPNSKGQYSDAVLSSLESQNDEDIEGITARVKMLKNVTLAIGDEIRDSTALAEKMNETFDTTRVKLRGTMNRMLRMAEKTGEKQSRQSNHGHSSHIHDEQPDWVLKVDIWHQLEILRQLLSTRPAVPELPSTIFQLVDEVVQYDNSHKLLTSSHNVLPSLTVKHNENEASKVTRISVWKGDITTLTDVTAIVNAANSKLLGCFNPQHKCIDNIIHSAAGPRLRKACHDLIAELGPAYEEPEGLARVTPGYNLPAEYVLHTVGPQLTGNKLPGENERESLARCYRSCLEATESLPALEDGRKPNVDKAIAWLQDADYLLITAGAGLSAATGLDYTSKDLFKERFPACLRLGLQQLYDVIGFNGWPSIEHKWGYLYKHLHMVATWPTSKLYENLLRFTTERFMNKSDTGEVEYRYFIRTSNADGFFAKNGFPADRISTPQGQYKYLQCINKCRPGESVFPSQPYIEAALDYIDDSTQMLTDPSKLPTCQYCGAEMTICVRGGNYFDQSFFKPQEKAYGCFVNEVVRQMQSSKPRKAVILELGVGLNTPPVIRWPNEELTSHGFRLIRAGVDAAAYVPWELEEGGVAVGINGDLSVILDLILPK</sequence>
<protein>
    <submittedName>
        <fullName evidence="16">Appr-1-p processing</fullName>
    </submittedName>
</protein>
<dbReference type="InterPro" id="IPR029035">
    <property type="entry name" value="DHS-like_NAD/FAD-binding_dom"/>
</dbReference>
<gene>
    <name evidence="16" type="ORF">AAP_00703</name>
</gene>
<accession>A0A166PIQ7</accession>
<evidence type="ECO:0000313" key="16">
    <source>
        <dbReference type="EMBL" id="KZZ97060.1"/>
    </source>
</evidence>
<feature type="compositionally biased region" description="Acidic residues" evidence="13">
    <location>
        <begin position="84"/>
        <end position="95"/>
    </location>
</feature>
<evidence type="ECO:0000256" key="6">
    <source>
        <dbReference type="ARBA" id="ARBA00022801"/>
    </source>
</evidence>
<dbReference type="CDD" id="cd15853">
    <property type="entry name" value="SNARE_Bet1"/>
    <property type="match status" value="1"/>
</dbReference>
<feature type="compositionally biased region" description="Acidic residues" evidence="13">
    <location>
        <begin position="31"/>
        <end position="52"/>
    </location>
</feature>
<evidence type="ECO:0000256" key="10">
    <source>
        <dbReference type="ARBA" id="ARBA00023295"/>
    </source>
</evidence>
<proteinExistence type="inferred from homology"/>
<dbReference type="PROSITE" id="PS51154">
    <property type="entry name" value="MACRO"/>
    <property type="match status" value="1"/>
</dbReference>
<dbReference type="FunFam" id="1.20.5.110:FF:000057">
    <property type="entry name" value="SNARE complex subunit (Bet1), putative"/>
    <property type="match status" value="1"/>
</dbReference>
<evidence type="ECO:0000256" key="1">
    <source>
        <dbReference type="ARBA" id="ARBA00001947"/>
    </source>
</evidence>
<feature type="region of interest" description="Disordered" evidence="13">
    <location>
        <begin position="1"/>
        <end position="149"/>
    </location>
</feature>
<evidence type="ECO:0000313" key="17">
    <source>
        <dbReference type="Proteomes" id="UP000242877"/>
    </source>
</evidence>
<dbReference type="SUPFAM" id="SSF52467">
    <property type="entry name" value="DHS-like NAD/FAD-binding domain"/>
    <property type="match status" value="1"/>
</dbReference>
<evidence type="ECO:0000259" key="15">
    <source>
        <dbReference type="PROSITE" id="PS51154"/>
    </source>
</evidence>
<comment type="subcellular location">
    <subcellularLocation>
        <location evidence="12">Endomembrane system</location>
        <topology evidence="12">Single-pass type IV membrane protein</topology>
    </subcellularLocation>
    <subcellularLocation>
        <location evidence="3">Nucleus</location>
    </subcellularLocation>
</comment>
<dbReference type="VEuPathDB" id="FungiDB:AAP_00703"/>
<name>A0A166PIQ7_9EURO</name>
<organism evidence="16 17">
    <name type="scientific">Ascosphaera apis ARSEF 7405</name>
    <dbReference type="NCBI Taxonomy" id="392613"/>
    <lineage>
        <taxon>Eukaryota</taxon>
        <taxon>Fungi</taxon>
        <taxon>Dikarya</taxon>
        <taxon>Ascomycota</taxon>
        <taxon>Pezizomycotina</taxon>
        <taxon>Eurotiomycetes</taxon>
        <taxon>Eurotiomycetidae</taxon>
        <taxon>Onygenales</taxon>
        <taxon>Ascosphaeraceae</taxon>
        <taxon>Ascosphaera</taxon>
    </lineage>
</organism>
<dbReference type="PANTHER" id="PTHR11106:SF121">
    <property type="entry name" value="ADP-RIBOSE 1''-PHOSPHATE PHOSPHATASE"/>
    <property type="match status" value="1"/>
</dbReference>
<comment type="caution">
    <text evidence="16">The sequence shown here is derived from an EMBL/GenBank/DDBJ whole genome shotgun (WGS) entry which is preliminary data.</text>
</comment>
<dbReference type="GO" id="GO:0012505">
    <property type="term" value="C:endomembrane system"/>
    <property type="evidence" value="ECO:0007669"/>
    <property type="project" value="UniProtKB-SubCell"/>
</dbReference>
<dbReference type="Gene3D" id="1.20.5.110">
    <property type="match status" value="1"/>
</dbReference>
<evidence type="ECO:0000256" key="2">
    <source>
        <dbReference type="ARBA" id="ARBA00002212"/>
    </source>
</evidence>
<dbReference type="InterPro" id="IPR002589">
    <property type="entry name" value="Macro_dom"/>
</dbReference>
<feature type="domain" description="Macro" evidence="15">
    <location>
        <begin position="352"/>
        <end position="537"/>
    </location>
</feature>
<dbReference type="InterPro" id="IPR039899">
    <property type="entry name" value="BET1_SNARE"/>
</dbReference>
<evidence type="ECO:0000256" key="11">
    <source>
        <dbReference type="ARBA" id="ARBA00025877"/>
    </source>
</evidence>
<dbReference type="Gene3D" id="3.40.220.10">
    <property type="entry name" value="Leucine Aminopeptidase, subunit E, domain 1"/>
    <property type="match status" value="1"/>
</dbReference>
<dbReference type="EMBL" id="AZGZ01000002">
    <property type="protein sequence ID" value="KZZ97060.1"/>
    <property type="molecule type" value="Genomic_DNA"/>
</dbReference>
<comment type="similarity">
    <text evidence="4">Belongs to the CHZ1 family.</text>
</comment>
<dbReference type="InterPro" id="IPR019098">
    <property type="entry name" value="Histone_chaperone_domain_CHZ"/>
</dbReference>
<comment type="function">
    <text evidence="2">Forms a chaperone-bound H2A.Z-H2B complex that acts as a source for SWR1 complex-dependent H2A to H2A.Z histone replacement in chromatin.</text>
</comment>
<comment type="subunit">
    <text evidence="11">Forms a heterotrimer with H2A.Z-H2B, stabilizing the association of the histone dimer. Also, with a lower affinity, forms a heterotrimer with H2A-H2B.</text>
</comment>
<feature type="compositionally biased region" description="Polar residues" evidence="13">
    <location>
        <begin position="1"/>
        <end position="24"/>
    </location>
</feature>
<evidence type="ECO:0000256" key="3">
    <source>
        <dbReference type="ARBA" id="ARBA00004123"/>
    </source>
</evidence>
<feature type="compositionally biased region" description="Low complexity" evidence="13">
    <location>
        <begin position="118"/>
        <end position="132"/>
    </location>
</feature>
<keyword evidence="17" id="KW-1185">Reference proteome</keyword>